<dbReference type="Proteomes" id="UP000604825">
    <property type="component" value="Unassembled WGS sequence"/>
</dbReference>
<keyword evidence="3" id="KW-0812">Transmembrane</keyword>
<evidence type="ECO:0000259" key="10">
    <source>
        <dbReference type="Pfam" id="PF08263"/>
    </source>
</evidence>
<sequence>MASIGRVFLLCLALAQLHTVVLSSTHHAPGGGNLTVIHHLPVPFLCHPDQAKALLQLKKSFSFVYSTTTLSSWRDGSDCCLWEGVGCDSSSGNVTILDLNNRGLFSYGLDPEVFSLTSLRRLDLSMNDFSGDSVEHGVYMADSNIPAGLERFTLLTHLNLSNLGLRGPIPIGVGELLNLVSLDLSSYFVSDEYDDSFFYLSNYLWVPSFDTLVANLRNLRELYLDGVDFYLVREEWCSSLATYVPHLEVLSLANCGLTGPVCTSLLGLSSLAVLNLQENEGITAGPFPEFLMDFLNLTMLQLSNVNLEGWFPSRPFQSKNLRVLDLSSNENLSGHVPNFSNASSLESLMLDGTNFLPAKPTSSSNFKSLKELALDGNSVSVDFLSSFGTLGSLCQLDLTVKSISELGSTFSCDLKTLRSLTIVDRKLPRLVLHAVGNIISLRTLEMDSCTTYGSMPSSIGNLTNLRNMHISDCGFSGPLPAAIGRLTNLRTMYIDYGGFSGPIPATIGKLTNVESMHICAEFSGPMPATIGNLTNLKTMFVQGQFSGSMPDTIGNLTHLNSMEFYGEFSGSSVPHTIGQLSQLARLNIGDSNYSGSIPSSMANLTQLTELILSFNSLNGSNTIS</sequence>
<dbReference type="SUPFAM" id="SSF52058">
    <property type="entry name" value="L domain-like"/>
    <property type="match status" value="1"/>
</dbReference>
<keyword evidence="7" id="KW-0472">Membrane</keyword>
<evidence type="ECO:0000256" key="7">
    <source>
        <dbReference type="ARBA" id="ARBA00023136"/>
    </source>
</evidence>
<keyword evidence="6" id="KW-1133">Transmembrane helix</keyword>
<feature type="chain" id="PRO_5033007420" description="Leucine-rich repeat-containing N-terminal plant-type domain-containing protein" evidence="9">
    <location>
        <begin position="24"/>
        <end position="624"/>
    </location>
</feature>
<evidence type="ECO:0000256" key="1">
    <source>
        <dbReference type="ARBA" id="ARBA00004479"/>
    </source>
</evidence>
<dbReference type="InterPro" id="IPR046956">
    <property type="entry name" value="RLP23-like"/>
</dbReference>
<dbReference type="PANTHER" id="PTHR48061:SF14">
    <property type="entry name" value="LEUCINE-RICH REPEAT-CONTAINING N-TERMINAL PLANT-TYPE DOMAIN-CONTAINING PROTEIN"/>
    <property type="match status" value="1"/>
</dbReference>
<gene>
    <name evidence="12" type="ORF">NCGR_LOCUS30826</name>
</gene>
<keyword evidence="13" id="KW-1185">Reference proteome</keyword>
<accession>A0A811PKT1</accession>
<evidence type="ECO:0000313" key="12">
    <source>
        <dbReference type="EMBL" id="CAD6246577.1"/>
    </source>
</evidence>
<keyword evidence="8" id="KW-0325">Glycoprotein</keyword>
<keyword evidence="4 9" id="KW-0732">Signal</keyword>
<feature type="domain" description="Disease resistance R13L4/SHOC-2-like LRR" evidence="11">
    <location>
        <begin position="415"/>
        <end position="540"/>
    </location>
</feature>
<feature type="domain" description="Leucine-rich repeat-containing N-terminal plant-type" evidence="10">
    <location>
        <begin position="47"/>
        <end position="88"/>
    </location>
</feature>
<feature type="signal peptide" evidence="9">
    <location>
        <begin position="1"/>
        <end position="23"/>
    </location>
</feature>
<dbReference type="OrthoDB" id="1394818at2759"/>
<evidence type="ECO:0000256" key="9">
    <source>
        <dbReference type="SAM" id="SignalP"/>
    </source>
</evidence>
<reference evidence="12" key="1">
    <citation type="submission" date="2020-10" db="EMBL/GenBank/DDBJ databases">
        <authorList>
            <person name="Han B."/>
            <person name="Lu T."/>
            <person name="Zhao Q."/>
            <person name="Huang X."/>
            <person name="Zhao Y."/>
        </authorList>
    </citation>
    <scope>NUCLEOTIDE SEQUENCE</scope>
</reference>
<keyword evidence="2" id="KW-0433">Leucine-rich repeat</keyword>
<dbReference type="SUPFAM" id="SSF52047">
    <property type="entry name" value="RNI-like"/>
    <property type="match status" value="1"/>
</dbReference>
<comment type="caution">
    <text evidence="12">The sequence shown here is derived from an EMBL/GenBank/DDBJ whole genome shotgun (WGS) entry which is preliminary data.</text>
</comment>
<name>A0A811PKT1_9POAL</name>
<organism evidence="12 13">
    <name type="scientific">Miscanthus lutarioriparius</name>
    <dbReference type="NCBI Taxonomy" id="422564"/>
    <lineage>
        <taxon>Eukaryota</taxon>
        <taxon>Viridiplantae</taxon>
        <taxon>Streptophyta</taxon>
        <taxon>Embryophyta</taxon>
        <taxon>Tracheophyta</taxon>
        <taxon>Spermatophyta</taxon>
        <taxon>Magnoliopsida</taxon>
        <taxon>Liliopsida</taxon>
        <taxon>Poales</taxon>
        <taxon>Poaceae</taxon>
        <taxon>PACMAD clade</taxon>
        <taxon>Panicoideae</taxon>
        <taxon>Andropogonodae</taxon>
        <taxon>Andropogoneae</taxon>
        <taxon>Saccharinae</taxon>
        <taxon>Miscanthus</taxon>
    </lineage>
</organism>
<dbReference type="InterPro" id="IPR055414">
    <property type="entry name" value="LRR_R13L4/SHOC2-like"/>
</dbReference>
<evidence type="ECO:0000256" key="8">
    <source>
        <dbReference type="ARBA" id="ARBA00023180"/>
    </source>
</evidence>
<evidence type="ECO:0008006" key="14">
    <source>
        <dbReference type="Google" id="ProtNLM"/>
    </source>
</evidence>
<comment type="subcellular location">
    <subcellularLocation>
        <location evidence="1">Membrane</location>
        <topology evidence="1">Single-pass type I membrane protein</topology>
    </subcellularLocation>
</comment>
<dbReference type="Pfam" id="PF00560">
    <property type="entry name" value="LRR_1"/>
    <property type="match status" value="1"/>
</dbReference>
<keyword evidence="5" id="KW-0677">Repeat</keyword>
<dbReference type="PANTHER" id="PTHR48061">
    <property type="entry name" value="LEUCINE-RICH REPEAT RECEPTOR PROTEIN KINASE EMS1-LIKE-RELATED"/>
    <property type="match status" value="1"/>
</dbReference>
<dbReference type="Gene3D" id="3.80.10.10">
    <property type="entry name" value="Ribonuclease Inhibitor"/>
    <property type="match status" value="3"/>
</dbReference>
<dbReference type="InterPro" id="IPR013210">
    <property type="entry name" value="LRR_N_plant-typ"/>
</dbReference>
<evidence type="ECO:0000256" key="4">
    <source>
        <dbReference type="ARBA" id="ARBA00022729"/>
    </source>
</evidence>
<dbReference type="AlphaFoldDB" id="A0A811PKT1"/>
<proteinExistence type="predicted"/>
<dbReference type="GO" id="GO:0016020">
    <property type="term" value="C:membrane"/>
    <property type="evidence" value="ECO:0007669"/>
    <property type="project" value="UniProtKB-SubCell"/>
</dbReference>
<dbReference type="EMBL" id="CAJGYO010000007">
    <property type="protein sequence ID" value="CAD6246577.1"/>
    <property type="molecule type" value="Genomic_DNA"/>
</dbReference>
<dbReference type="Pfam" id="PF23598">
    <property type="entry name" value="LRR_14"/>
    <property type="match status" value="1"/>
</dbReference>
<dbReference type="InterPro" id="IPR032675">
    <property type="entry name" value="LRR_dom_sf"/>
</dbReference>
<dbReference type="InterPro" id="IPR001611">
    <property type="entry name" value="Leu-rich_rpt"/>
</dbReference>
<evidence type="ECO:0000256" key="6">
    <source>
        <dbReference type="ARBA" id="ARBA00022989"/>
    </source>
</evidence>
<evidence type="ECO:0000313" key="13">
    <source>
        <dbReference type="Proteomes" id="UP000604825"/>
    </source>
</evidence>
<dbReference type="Pfam" id="PF08263">
    <property type="entry name" value="LRRNT_2"/>
    <property type="match status" value="1"/>
</dbReference>
<evidence type="ECO:0000256" key="5">
    <source>
        <dbReference type="ARBA" id="ARBA00022737"/>
    </source>
</evidence>
<evidence type="ECO:0000256" key="2">
    <source>
        <dbReference type="ARBA" id="ARBA00022614"/>
    </source>
</evidence>
<evidence type="ECO:0000259" key="11">
    <source>
        <dbReference type="Pfam" id="PF23598"/>
    </source>
</evidence>
<protein>
    <recommendedName>
        <fullName evidence="14">Leucine-rich repeat-containing N-terminal plant-type domain-containing protein</fullName>
    </recommendedName>
</protein>
<evidence type="ECO:0000256" key="3">
    <source>
        <dbReference type="ARBA" id="ARBA00022692"/>
    </source>
</evidence>